<dbReference type="OrthoDB" id="8911254at2"/>
<evidence type="ECO:0000313" key="8">
    <source>
        <dbReference type="Proteomes" id="UP000197446"/>
    </source>
</evidence>
<sequence length="95" mass="10168">MQDLLLNLASTVLALAFVLALAWGLLRAWRRLQPGVGTAGSDTDALRFVRALPVGARERVVLLDHAGERWMLGVTAGGISLLARWPLASGPEPRA</sequence>
<keyword evidence="8" id="KW-1185">Reference proteome</keyword>
<evidence type="ECO:0000256" key="3">
    <source>
        <dbReference type="ARBA" id="ARBA00022692"/>
    </source>
</evidence>
<name>A0A254N3I6_9BURK</name>
<dbReference type="AlphaFoldDB" id="A0A254N3I6"/>
<dbReference type="EMBL" id="NISI01000007">
    <property type="protein sequence ID" value="OWR02689.1"/>
    <property type="molecule type" value="Genomic_DNA"/>
</dbReference>
<evidence type="ECO:0000256" key="6">
    <source>
        <dbReference type="SAM" id="Phobius"/>
    </source>
</evidence>
<protein>
    <submittedName>
        <fullName evidence="7">Flagellar biosynthetic protein FliO</fullName>
    </submittedName>
</protein>
<keyword evidence="3 6" id="KW-0812">Transmembrane</keyword>
<dbReference type="GO" id="GO:0016020">
    <property type="term" value="C:membrane"/>
    <property type="evidence" value="ECO:0007669"/>
    <property type="project" value="InterPro"/>
</dbReference>
<accession>A0A254N3I6</accession>
<comment type="caution">
    <text evidence="7">The sequence shown here is derived from an EMBL/GenBank/DDBJ whole genome shotgun (WGS) entry which is preliminary data.</text>
</comment>
<dbReference type="Proteomes" id="UP000197446">
    <property type="component" value="Unassembled WGS sequence"/>
</dbReference>
<feature type="transmembrane region" description="Helical" evidence="6">
    <location>
        <begin position="6"/>
        <end position="26"/>
    </location>
</feature>
<keyword evidence="7" id="KW-0282">Flagellum</keyword>
<dbReference type="InterPro" id="IPR022781">
    <property type="entry name" value="Flagellar_biosynth_FliO"/>
</dbReference>
<dbReference type="RefSeq" id="WP_088484579.1">
    <property type="nucleotide sequence ID" value="NZ_NISI01000007.1"/>
</dbReference>
<evidence type="ECO:0000256" key="1">
    <source>
        <dbReference type="ARBA" id="ARBA00004236"/>
    </source>
</evidence>
<keyword evidence="2" id="KW-1003">Cell membrane</keyword>
<gene>
    <name evidence="7" type="ORF">CDO81_17825</name>
</gene>
<keyword evidence="7" id="KW-0966">Cell projection</keyword>
<evidence type="ECO:0000313" key="7">
    <source>
        <dbReference type="EMBL" id="OWR02689.1"/>
    </source>
</evidence>
<dbReference type="Pfam" id="PF04347">
    <property type="entry name" value="FliO"/>
    <property type="match status" value="1"/>
</dbReference>
<dbReference type="GO" id="GO:0044781">
    <property type="term" value="P:bacterial-type flagellum organization"/>
    <property type="evidence" value="ECO:0007669"/>
    <property type="project" value="InterPro"/>
</dbReference>
<keyword evidence="5 6" id="KW-0472">Membrane</keyword>
<reference evidence="7 8" key="1">
    <citation type="journal article" date="2007" name="Int. J. Syst. Evol. Microbiol.">
        <title>Description of Pelomonas aquatica sp. nov. and Pelomonas puraquae sp. nov., isolated from industrial and haemodialysis water.</title>
        <authorList>
            <person name="Gomila M."/>
            <person name="Bowien B."/>
            <person name="Falsen E."/>
            <person name="Moore E.R."/>
            <person name="Lalucat J."/>
        </authorList>
    </citation>
    <scope>NUCLEOTIDE SEQUENCE [LARGE SCALE GENOMIC DNA]</scope>
    <source>
        <strain evidence="7 8">CCUG 52769</strain>
    </source>
</reference>
<organism evidence="7 8">
    <name type="scientific">Roseateles puraquae</name>
    <dbReference type="NCBI Taxonomy" id="431059"/>
    <lineage>
        <taxon>Bacteria</taxon>
        <taxon>Pseudomonadati</taxon>
        <taxon>Pseudomonadota</taxon>
        <taxon>Betaproteobacteria</taxon>
        <taxon>Burkholderiales</taxon>
        <taxon>Sphaerotilaceae</taxon>
        <taxon>Roseateles</taxon>
    </lineage>
</organism>
<proteinExistence type="predicted"/>
<keyword evidence="7" id="KW-0969">Cilium</keyword>
<evidence type="ECO:0000256" key="5">
    <source>
        <dbReference type="ARBA" id="ARBA00023136"/>
    </source>
</evidence>
<evidence type="ECO:0000256" key="2">
    <source>
        <dbReference type="ARBA" id="ARBA00022475"/>
    </source>
</evidence>
<keyword evidence="4 6" id="KW-1133">Transmembrane helix</keyword>
<comment type="subcellular location">
    <subcellularLocation>
        <location evidence="1">Cell membrane</location>
    </subcellularLocation>
</comment>
<evidence type="ECO:0000256" key="4">
    <source>
        <dbReference type="ARBA" id="ARBA00022989"/>
    </source>
</evidence>